<dbReference type="Gene3D" id="3.40.50.720">
    <property type="entry name" value="NAD(P)-binding Rossmann-like Domain"/>
    <property type="match status" value="1"/>
</dbReference>
<proteinExistence type="predicted"/>
<dbReference type="Pfam" id="PF16653">
    <property type="entry name" value="Sacchrp_dh_C"/>
    <property type="match status" value="1"/>
</dbReference>
<accession>A0A6J6KCD7</accession>
<evidence type="ECO:0000313" key="3">
    <source>
        <dbReference type="EMBL" id="CAB4647142.1"/>
    </source>
</evidence>
<reference evidence="3" key="1">
    <citation type="submission" date="2020-05" db="EMBL/GenBank/DDBJ databases">
        <authorList>
            <person name="Chiriac C."/>
            <person name="Salcher M."/>
            <person name="Ghai R."/>
            <person name="Kavagutti S V."/>
        </authorList>
    </citation>
    <scope>NUCLEOTIDE SEQUENCE</scope>
</reference>
<dbReference type="EMBL" id="CAEZWB010000062">
    <property type="protein sequence ID" value="CAB4647142.1"/>
    <property type="molecule type" value="Genomic_DNA"/>
</dbReference>
<dbReference type="InterPro" id="IPR023181">
    <property type="entry name" value="Homospermid_syn-like_C"/>
</dbReference>
<gene>
    <name evidence="3" type="ORF">UFOPK2166_00601</name>
</gene>
<dbReference type="InterPro" id="IPR032095">
    <property type="entry name" value="Sacchrp_dh-like_C"/>
</dbReference>
<sequence length="496" mass="55260">MTSAVSATSQRPKRTLVLGCGSVAQCAIPLLVRDFGFPATSIHIVDFRDNRHRVADMLKLGVTYEQDRVTRDNLDQFLSARCSAGDILLDLAWNIDAPTILQWCRDHGVRYLNTSVELWDPYDNIAETHPLDRTLYVRHQAIRKMIAKWGANDGPSAVLEHGANPGMVSHLVKQALVDITNQLLLDGKAGSRASALQSALDAEQFNVLAQLTGTKVIHIAERDTQISNVPKETNEFCNTWSVEGFYEEGVAPAELGWGTHEKWMPANAHAHTDDGPRNQICIAQPGMETWVRSWVPSGDTLGMVIRHGEAYTMAHHLTVKNADGTDAYRPTVHYAYHPSDAAINSVLELRMRNWQMQPRERILNNEIIDGRDELGVLLMGHDYNAWWTGSLLSIHEARQILPGQSATTLQVGGSVCAAMQWLVDCPNEGVRVPDELPWKKLLDSTRPYIGAIHSAPTDWTPLKHRNELFPGYGNDTSLLNASDPWQFANFLAPTPY</sequence>
<name>A0A6J6KCD7_9ZZZZ</name>
<organism evidence="3">
    <name type="scientific">freshwater metagenome</name>
    <dbReference type="NCBI Taxonomy" id="449393"/>
    <lineage>
        <taxon>unclassified sequences</taxon>
        <taxon>metagenomes</taxon>
        <taxon>ecological metagenomes</taxon>
    </lineage>
</organism>
<dbReference type="Pfam" id="PF03435">
    <property type="entry name" value="Sacchrp_dh_NADP"/>
    <property type="match status" value="1"/>
</dbReference>
<dbReference type="InterPro" id="IPR005097">
    <property type="entry name" value="Sacchrp_dh_NADP-bd"/>
</dbReference>
<dbReference type="Gene3D" id="3.30.360.30">
    <property type="entry name" value="homospermidine synthase like"/>
    <property type="match status" value="1"/>
</dbReference>
<protein>
    <submittedName>
        <fullName evidence="3">Unannotated protein</fullName>
    </submittedName>
</protein>
<evidence type="ECO:0000259" key="1">
    <source>
        <dbReference type="Pfam" id="PF03435"/>
    </source>
</evidence>
<dbReference type="AlphaFoldDB" id="A0A6J6KCD7"/>
<feature type="domain" description="Saccharopine dehydrogenase-like C-terminal" evidence="2">
    <location>
        <begin position="162"/>
        <end position="451"/>
    </location>
</feature>
<feature type="domain" description="Saccharopine dehydrogenase NADP binding" evidence="1">
    <location>
        <begin position="16"/>
        <end position="151"/>
    </location>
</feature>
<evidence type="ECO:0000259" key="2">
    <source>
        <dbReference type="Pfam" id="PF16653"/>
    </source>
</evidence>